<dbReference type="RefSeq" id="WP_091940470.1">
    <property type="nucleotide sequence ID" value="NZ_FOEE01000002.1"/>
</dbReference>
<gene>
    <name evidence="2" type="ORF">SAMN05660991_00833</name>
</gene>
<organism evidence="2 3">
    <name type="scientific">Trujillonella endophytica</name>
    <dbReference type="NCBI Taxonomy" id="673521"/>
    <lineage>
        <taxon>Bacteria</taxon>
        <taxon>Bacillati</taxon>
        <taxon>Actinomycetota</taxon>
        <taxon>Actinomycetes</taxon>
        <taxon>Geodermatophilales</taxon>
        <taxon>Geodermatophilaceae</taxon>
        <taxon>Trujillonella</taxon>
    </lineage>
</organism>
<feature type="transmembrane region" description="Helical" evidence="1">
    <location>
        <begin position="77"/>
        <end position="99"/>
    </location>
</feature>
<name>A0A1H8QWB9_9ACTN</name>
<evidence type="ECO:0000256" key="1">
    <source>
        <dbReference type="SAM" id="Phobius"/>
    </source>
</evidence>
<dbReference type="EMBL" id="FOEE01000002">
    <property type="protein sequence ID" value="SEO58281.1"/>
    <property type="molecule type" value="Genomic_DNA"/>
</dbReference>
<dbReference type="Proteomes" id="UP000198960">
    <property type="component" value="Unassembled WGS sequence"/>
</dbReference>
<dbReference type="STRING" id="673521.SAMN05660991_00833"/>
<dbReference type="AlphaFoldDB" id="A0A1H8QWB9"/>
<feature type="transmembrane region" description="Helical" evidence="1">
    <location>
        <begin position="105"/>
        <end position="125"/>
    </location>
</feature>
<keyword evidence="1" id="KW-1133">Transmembrane helix</keyword>
<feature type="transmembrane region" description="Helical" evidence="1">
    <location>
        <begin position="12"/>
        <end position="31"/>
    </location>
</feature>
<feature type="transmembrane region" description="Helical" evidence="1">
    <location>
        <begin position="43"/>
        <end position="65"/>
    </location>
</feature>
<evidence type="ECO:0000313" key="3">
    <source>
        <dbReference type="Proteomes" id="UP000198960"/>
    </source>
</evidence>
<dbReference type="OrthoDB" id="4546196at2"/>
<keyword evidence="1" id="KW-0812">Transmembrane</keyword>
<reference evidence="3" key="1">
    <citation type="submission" date="2016-10" db="EMBL/GenBank/DDBJ databases">
        <authorList>
            <person name="Varghese N."/>
            <person name="Submissions S."/>
        </authorList>
    </citation>
    <scope>NUCLEOTIDE SEQUENCE [LARGE SCALE GENOMIC DNA]</scope>
    <source>
        <strain evidence="3">DSM 45413</strain>
    </source>
</reference>
<keyword evidence="3" id="KW-1185">Reference proteome</keyword>
<keyword evidence="1" id="KW-0472">Membrane</keyword>
<protein>
    <submittedName>
        <fullName evidence="2">Uncharacterized protein</fullName>
    </submittedName>
</protein>
<sequence>MLPTLNGRIQTRIFLLVVVGGLWLLIITPILPTGVGIGASYGATFSVLLVTTVLGVLWELLYHAIQQFRWEKDWPTLFGFLTGINEGLLVWFLFAGGVIPWSDGITGPAFVIAFATTWILVWLVANGPMRVPFVHWRINGGRLV</sequence>
<accession>A0A1H8QWB9</accession>
<evidence type="ECO:0000313" key="2">
    <source>
        <dbReference type="EMBL" id="SEO58281.1"/>
    </source>
</evidence>
<proteinExistence type="predicted"/>